<proteinExistence type="predicted"/>
<keyword evidence="2" id="KW-1185">Reference proteome</keyword>
<reference evidence="1 2" key="1">
    <citation type="submission" date="2017-05" db="EMBL/GenBank/DDBJ databases">
        <authorList>
            <person name="Varghese N."/>
            <person name="Submissions S."/>
        </authorList>
    </citation>
    <scope>NUCLEOTIDE SEQUENCE [LARGE SCALE GENOMIC DNA]</scope>
    <source>
        <strain evidence="1 2">DSM 29982</strain>
    </source>
</reference>
<evidence type="ECO:0000313" key="1">
    <source>
        <dbReference type="EMBL" id="SMO96487.1"/>
    </source>
</evidence>
<dbReference type="EMBL" id="FXTQ01000019">
    <property type="protein sequence ID" value="SMO96487.1"/>
    <property type="molecule type" value="Genomic_DNA"/>
</dbReference>
<sequence>HVRRHIELTAALAEMLKQNRIRVMESRDSNETD</sequence>
<dbReference type="Proteomes" id="UP000319267">
    <property type="component" value="Unassembled WGS sequence"/>
</dbReference>
<organism evidence="1 2">
    <name type="scientific">Flavobacterium nitrogenifigens</name>
    <dbReference type="NCBI Taxonomy" id="1617283"/>
    <lineage>
        <taxon>Bacteria</taxon>
        <taxon>Pseudomonadati</taxon>
        <taxon>Bacteroidota</taxon>
        <taxon>Flavobacteriia</taxon>
        <taxon>Flavobacteriales</taxon>
        <taxon>Flavobacteriaceae</taxon>
        <taxon>Flavobacterium</taxon>
    </lineage>
</organism>
<dbReference type="AlphaFoldDB" id="A0A521FJU3"/>
<gene>
    <name evidence="1" type="ORF">SAMN06265220_1191</name>
</gene>
<accession>A0A521FJU3</accession>
<evidence type="ECO:0000313" key="2">
    <source>
        <dbReference type="Proteomes" id="UP000319267"/>
    </source>
</evidence>
<feature type="non-terminal residue" evidence="1">
    <location>
        <position position="1"/>
    </location>
</feature>
<protein>
    <submittedName>
        <fullName evidence="1">Uncharacterized protein</fullName>
    </submittedName>
</protein>
<name>A0A521FJU3_9FLAO</name>